<keyword evidence="2" id="KW-1185">Reference proteome</keyword>
<gene>
    <name evidence="1" type="ORF">BaRGS_00003060</name>
</gene>
<dbReference type="AlphaFoldDB" id="A0ABD0M1J7"/>
<dbReference type="EMBL" id="JACVVK020000009">
    <property type="protein sequence ID" value="KAK7505789.1"/>
    <property type="molecule type" value="Genomic_DNA"/>
</dbReference>
<evidence type="ECO:0000313" key="1">
    <source>
        <dbReference type="EMBL" id="KAK7505789.1"/>
    </source>
</evidence>
<name>A0ABD0M1J7_9CAEN</name>
<accession>A0ABD0M1J7</accession>
<sequence length="80" mass="8440">MVIVQESCCKDKVYATDHADAVQVVQQDRPEVGGAGVWDGGGCRDDAGACPFSLECLVATRAGCVGLRMTRKGMKVILPV</sequence>
<dbReference type="Proteomes" id="UP001519460">
    <property type="component" value="Unassembled WGS sequence"/>
</dbReference>
<evidence type="ECO:0000313" key="2">
    <source>
        <dbReference type="Proteomes" id="UP001519460"/>
    </source>
</evidence>
<proteinExistence type="predicted"/>
<comment type="caution">
    <text evidence="1">The sequence shown here is derived from an EMBL/GenBank/DDBJ whole genome shotgun (WGS) entry which is preliminary data.</text>
</comment>
<reference evidence="1 2" key="1">
    <citation type="journal article" date="2023" name="Sci. Data">
        <title>Genome assembly of the Korean intertidal mud-creeper Batillaria attramentaria.</title>
        <authorList>
            <person name="Patra A.K."/>
            <person name="Ho P.T."/>
            <person name="Jun S."/>
            <person name="Lee S.J."/>
            <person name="Kim Y."/>
            <person name="Won Y.J."/>
        </authorList>
    </citation>
    <scope>NUCLEOTIDE SEQUENCE [LARGE SCALE GENOMIC DNA]</scope>
    <source>
        <strain evidence="1">Wonlab-2016</strain>
    </source>
</reference>
<organism evidence="1 2">
    <name type="scientific">Batillaria attramentaria</name>
    <dbReference type="NCBI Taxonomy" id="370345"/>
    <lineage>
        <taxon>Eukaryota</taxon>
        <taxon>Metazoa</taxon>
        <taxon>Spiralia</taxon>
        <taxon>Lophotrochozoa</taxon>
        <taxon>Mollusca</taxon>
        <taxon>Gastropoda</taxon>
        <taxon>Caenogastropoda</taxon>
        <taxon>Sorbeoconcha</taxon>
        <taxon>Cerithioidea</taxon>
        <taxon>Batillariidae</taxon>
        <taxon>Batillaria</taxon>
    </lineage>
</organism>
<protein>
    <submittedName>
        <fullName evidence="1">Uncharacterized protein</fullName>
    </submittedName>
</protein>